<dbReference type="Gene3D" id="2.70.70.10">
    <property type="entry name" value="Glucose Permease (Domain IIA)"/>
    <property type="match status" value="1"/>
</dbReference>
<accession>A0A160T240</accession>
<name>A0A160T240_9CHLR</name>
<dbReference type="KEGG" id="pbf:CFX0092_A2263"/>
<dbReference type="EMBL" id="LN890655">
    <property type="protein sequence ID" value="CUS04141.2"/>
    <property type="molecule type" value="Genomic_DNA"/>
</dbReference>
<feature type="region of interest" description="Disordered" evidence="1">
    <location>
        <begin position="580"/>
        <end position="602"/>
    </location>
</feature>
<dbReference type="CDD" id="cd12797">
    <property type="entry name" value="M23_peptidase"/>
    <property type="match status" value="1"/>
</dbReference>
<sequence>MQRGRKMKIRHTTRILRQLNPARLRWLPMSSIILGLFVIAAVSGSSDSILAASDDPLIQQSPGVVHRDETLGLSFSYPDNWQLQENGWPNLENGSETFLTADAFGIISLISEPSLLTPEQWFTNNRYQFHAQHVGEAGMFLVGGEPALILYQPNTCETAAMLYAIFEHENRLFRLMYLATGSQVSVTAFEAILQSLTFHSAPRASAALPDISTLDFNAMQLESTACNDERAQEWAEEATSARKCSDASMYIPTEGTLIAPWGCWDNPVCPMYNPNAPDPYFRNPHRGLDIAGGQGPGVTPVYATFDGVVNLYGESSIRHFFDAPFAGIAGYYAHMAAQNPYQDYRVVVNGQRVQAGITLLGTQGFYGLGSPSNTHLHISYHNSNTGETPWPTYDPTQFLKAEHLAYFTGWQVEGPIQCSSGEGCCACGSLVNSENGLTTNPFFNAYGPPAPERPLDFGPIIPEEVVAPTWPRLEGSVTSGTFSSEDNKSEAQVEIGGYDLMGIAGNESTPAIAKAQVEIDAGLPASSNYRLSRSVMGMGGGIKSSSSYVLLGTSGQPFATGLRTSSNYRLNSGYWGAPITTPTPTATSTPTATPPTMATSTPTVTPTLMPTLPPEFDYHLGLPVIITDEG</sequence>
<keyword evidence="3" id="KW-1185">Reference proteome</keyword>
<dbReference type="SUPFAM" id="SSF51261">
    <property type="entry name" value="Duplicated hybrid motif"/>
    <property type="match status" value="1"/>
</dbReference>
<gene>
    <name evidence="2" type="ORF">CFX0092_A2263</name>
</gene>
<evidence type="ECO:0000313" key="3">
    <source>
        <dbReference type="Proteomes" id="UP000215027"/>
    </source>
</evidence>
<reference evidence="2" key="1">
    <citation type="submission" date="2016-01" db="EMBL/GenBank/DDBJ databases">
        <authorList>
            <person name="Mcilroy J.S."/>
            <person name="Karst M S."/>
            <person name="Albertsen M."/>
        </authorList>
    </citation>
    <scope>NUCLEOTIDE SEQUENCE</scope>
    <source>
        <strain evidence="2">Cfx-K</strain>
    </source>
</reference>
<dbReference type="AlphaFoldDB" id="A0A160T240"/>
<protein>
    <submittedName>
        <fullName evidence="2">Uncharacterized protein</fullName>
    </submittedName>
</protein>
<dbReference type="Proteomes" id="UP000215027">
    <property type="component" value="Chromosome I"/>
</dbReference>
<evidence type="ECO:0000256" key="1">
    <source>
        <dbReference type="SAM" id="MobiDB-lite"/>
    </source>
</evidence>
<proteinExistence type="predicted"/>
<evidence type="ECO:0000313" key="2">
    <source>
        <dbReference type="EMBL" id="CUS04141.2"/>
    </source>
</evidence>
<dbReference type="InterPro" id="IPR011055">
    <property type="entry name" value="Dup_hybrid_motif"/>
</dbReference>
<organism evidence="2 3">
    <name type="scientific">Candidatus Promineifilum breve</name>
    <dbReference type="NCBI Taxonomy" id="1806508"/>
    <lineage>
        <taxon>Bacteria</taxon>
        <taxon>Bacillati</taxon>
        <taxon>Chloroflexota</taxon>
        <taxon>Ardenticatenia</taxon>
        <taxon>Candidatus Promineifilales</taxon>
        <taxon>Candidatus Promineifilaceae</taxon>
        <taxon>Candidatus Promineifilum</taxon>
    </lineage>
</organism>